<feature type="compositionally biased region" description="Basic residues" evidence="1">
    <location>
        <begin position="1"/>
        <end position="14"/>
    </location>
</feature>
<organism evidence="2 3">
    <name type="scientific">Penicillium brasilianum</name>
    <dbReference type="NCBI Taxonomy" id="104259"/>
    <lineage>
        <taxon>Eukaryota</taxon>
        <taxon>Fungi</taxon>
        <taxon>Dikarya</taxon>
        <taxon>Ascomycota</taxon>
        <taxon>Pezizomycotina</taxon>
        <taxon>Eurotiomycetes</taxon>
        <taxon>Eurotiomycetidae</taxon>
        <taxon>Eurotiales</taxon>
        <taxon>Aspergillaceae</taxon>
        <taxon>Penicillium</taxon>
    </lineage>
</organism>
<feature type="compositionally biased region" description="Basic and acidic residues" evidence="1">
    <location>
        <begin position="77"/>
        <end position="99"/>
    </location>
</feature>
<dbReference type="STRING" id="104259.A0A0F7VI80"/>
<name>A0A0F7VI80_PENBI</name>
<evidence type="ECO:0000313" key="2">
    <source>
        <dbReference type="EMBL" id="CEO59945.1"/>
    </source>
</evidence>
<evidence type="ECO:0000256" key="1">
    <source>
        <dbReference type="SAM" id="MobiDB-lite"/>
    </source>
</evidence>
<dbReference type="AlphaFoldDB" id="A0A0F7VI80"/>
<dbReference type="EMBL" id="CDHK01000004">
    <property type="protein sequence ID" value="CEO59945.1"/>
    <property type="molecule type" value="Genomic_DNA"/>
</dbReference>
<protein>
    <submittedName>
        <fullName evidence="2">Uncharacterized protein</fullName>
    </submittedName>
</protein>
<dbReference type="OrthoDB" id="6077919at2759"/>
<reference evidence="3" key="1">
    <citation type="journal article" date="2015" name="Genome Announc.">
        <title>Draft genome sequence of the fungus Penicillium brasilianum MG11.</title>
        <authorList>
            <person name="Horn F."/>
            <person name="Linde J."/>
            <person name="Mattern D.J."/>
            <person name="Walther G."/>
            <person name="Guthke R."/>
            <person name="Brakhage A.A."/>
            <person name="Valiante V."/>
        </authorList>
    </citation>
    <scope>NUCLEOTIDE SEQUENCE [LARGE SCALE GENOMIC DNA]</scope>
    <source>
        <strain evidence="3">MG11</strain>
    </source>
</reference>
<gene>
    <name evidence="2" type="ORF">PMG11_04593</name>
</gene>
<proteinExistence type="predicted"/>
<feature type="compositionally biased region" description="Acidic residues" evidence="1">
    <location>
        <begin position="100"/>
        <end position="109"/>
    </location>
</feature>
<evidence type="ECO:0000313" key="3">
    <source>
        <dbReference type="Proteomes" id="UP000042958"/>
    </source>
</evidence>
<keyword evidence="3" id="KW-1185">Reference proteome</keyword>
<feature type="compositionally biased region" description="Polar residues" evidence="1">
    <location>
        <begin position="26"/>
        <end position="35"/>
    </location>
</feature>
<dbReference type="SUPFAM" id="SSF53098">
    <property type="entry name" value="Ribonuclease H-like"/>
    <property type="match status" value="1"/>
</dbReference>
<dbReference type="InterPro" id="IPR012337">
    <property type="entry name" value="RNaseH-like_sf"/>
</dbReference>
<dbReference type="Proteomes" id="UP000042958">
    <property type="component" value="Unassembled WGS sequence"/>
</dbReference>
<accession>A0A0F7VI80</accession>
<feature type="region of interest" description="Disordered" evidence="1">
    <location>
        <begin position="1"/>
        <end position="109"/>
    </location>
</feature>
<feature type="compositionally biased region" description="Acidic residues" evidence="1">
    <location>
        <begin position="45"/>
        <end position="59"/>
    </location>
</feature>
<sequence>MRNHQRMHVQRGHFKKGEFPPLQVPIASSASNVEVKNQLAANPEDGGDEGEDGAWEDGECEAREAGNSGSESLGDEEAQKQGDHGRAPDKRDVHQRDLEAESNDDEALVSEDFDYASAAMVASWLDNKPSESQERLRKCPRSVEKGLVIGAEVCPNGATISLENGALRERLEIVSVQFRCITCHSRYRFKQFIWNHFLNAEDSQGVCAANICVKPLWEGTKFCRVQFLQWKPEDLALDQQSIVELKRLFSLAASEQWFPLSKIAKVMKKETSEQKALPPARLVNIDLELSFTDREVLQIGLADMDGECVLDCLPKYSKPPAARSSSSPVPLSFQQRMFGKKFKLMPSIHGTLDSKGVLAQLDEHGITPTTTFVSWASWHFDLSLLREWLKIEGHHDVLPNNEDLWLLLMDFRGNLERILGRKCFNGRRFSLKLPFLFPLLFGDEHPLTGHNHIALVDARQLALLTNLFLDLCKPLEERVIRKGSEARVPGSSHKRQLKVDVFYDSSTSAKRQKLS</sequence>